<evidence type="ECO:0000313" key="12">
    <source>
        <dbReference type="Proteomes" id="UP000322530"/>
    </source>
</evidence>
<evidence type="ECO:0000256" key="1">
    <source>
        <dbReference type="ARBA" id="ARBA00012519"/>
    </source>
</evidence>
<dbReference type="InterPro" id="IPR004821">
    <property type="entry name" value="Cyt_trans-like"/>
</dbReference>
<feature type="domain" description="Carbohydrate kinase PfkB" evidence="9">
    <location>
        <begin position="17"/>
        <end position="338"/>
    </location>
</feature>
<proteinExistence type="predicted"/>
<dbReference type="GO" id="GO:0033786">
    <property type="term" value="F:heptose-1-phosphate adenylyltransferase activity"/>
    <property type="evidence" value="ECO:0007669"/>
    <property type="project" value="TreeGrafter"/>
</dbReference>
<dbReference type="GO" id="GO:0016773">
    <property type="term" value="F:phosphotransferase activity, alcohol group as acceptor"/>
    <property type="evidence" value="ECO:0007669"/>
    <property type="project" value="InterPro"/>
</dbReference>
<dbReference type="GO" id="GO:0005829">
    <property type="term" value="C:cytosol"/>
    <property type="evidence" value="ECO:0007669"/>
    <property type="project" value="TreeGrafter"/>
</dbReference>
<dbReference type="GO" id="GO:0033785">
    <property type="term" value="F:heptose 7-phosphate kinase activity"/>
    <property type="evidence" value="ECO:0007669"/>
    <property type="project" value="TreeGrafter"/>
</dbReference>
<dbReference type="PANTHER" id="PTHR46969">
    <property type="entry name" value="BIFUNCTIONAL PROTEIN HLDE"/>
    <property type="match status" value="1"/>
</dbReference>
<dbReference type="InterPro" id="IPR014729">
    <property type="entry name" value="Rossmann-like_a/b/a_fold"/>
</dbReference>
<dbReference type="OrthoDB" id="9802794at2"/>
<comment type="catalytic activity">
    <reaction evidence="8">
        <text>D-glycero-beta-D-manno-heptose 1-phosphate + ATP + H(+) = ADP-D-glycero-beta-D-manno-heptose + diphosphate</text>
        <dbReference type="Rhea" id="RHEA:27465"/>
        <dbReference type="ChEBI" id="CHEBI:15378"/>
        <dbReference type="ChEBI" id="CHEBI:30616"/>
        <dbReference type="ChEBI" id="CHEBI:33019"/>
        <dbReference type="ChEBI" id="CHEBI:59967"/>
        <dbReference type="ChEBI" id="CHEBI:61593"/>
        <dbReference type="EC" id="2.7.7.70"/>
    </reaction>
</comment>
<keyword evidence="4" id="KW-0547">Nucleotide-binding</keyword>
<evidence type="ECO:0000256" key="2">
    <source>
        <dbReference type="ARBA" id="ARBA00022679"/>
    </source>
</evidence>
<gene>
    <name evidence="11" type="primary">hldE</name>
    <name evidence="11" type="ORF">KDI_10850</name>
</gene>
<accession>A0A5A5T7T2</accession>
<sequence>MQQLEATELVRRFRDLHILVIGDAMLDSYLEGDADRLCSEGPVPVVRKTRELRIPGGAANSAANIRALGAQVDFLGVIGSDLTGTLLRQALRDRGISDQWLIADSSIYTIHKLRILANQQYVVRFDEGDRNAINHFLTEKGGLQTLLSHLNCLYAHCDAVLISDYCYGLFTDAVIDQLQDLLINQPKPVLVDSKALWRFQALPVTVVTPNALEALLLAERMAERMLECTTTGSHEHIDVFEMSELVQVEYVAQQLLSVLNTQYVALTLAERGVFVLDRCQHTLHVPAHPVAHANDVGAGDSLAATMILVLAAGGDIEEAARIGIDAAGIAVTKQYTAAVSQQELLQRVSLRSYASGLQEQDSRQELASLTSQLELARMSGQTIVFTNGVFDILHAGHIQFLRQAKQLGDVLVVGINNDASTRARKGPGRPINSESDRLALVAALDMVDHAILFSEATPSALIRTLRPHIHVKGGDYTEEELPEARTVQAVGGKVVILPLVNNLSTSSMIDRIVSLSVLHE</sequence>
<reference evidence="11 12" key="1">
    <citation type="submission" date="2019-01" db="EMBL/GenBank/DDBJ databases">
        <title>Draft genome sequence of Dictyobacter sp. Uno17.</title>
        <authorList>
            <person name="Wang C.M."/>
            <person name="Zheng Y."/>
            <person name="Sakai Y."/>
            <person name="Abe K."/>
            <person name="Yokota A."/>
            <person name="Yabe S."/>
        </authorList>
    </citation>
    <scope>NUCLEOTIDE SEQUENCE [LARGE SCALE GENOMIC DNA]</scope>
    <source>
        <strain evidence="11 12">Uno17</strain>
    </source>
</reference>
<evidence type="ECO:0000256" key="6">
    <source>
        <dbReference type="ARBA" id="ARBA00023268"/>
    </source>
</evidence>
<name>A0A5A5T7T2_9CHLR</name>
<keyword evidence="12" id="KW-1185">Reference proteome</keyword>
<dbReference type="InterPro" id="IPR011611">
    <property type="entry name" value="PfkB_dom"/>
</dbReference>
<evidence type="ECO:0000256" key="3">
    <source>
        <dbReference type="ARBA" id="ARBA00022695"/>
    </source>
</evidence>
<dbReference type="Proteomes" id="UP000322530">
    <property type="component" value="Unassembled WGS sequence"/>
</dbReference>
<evidence type="ECO:0000256" key="8">
    <source>
        <dbReference type="ARBA" id="ARBA00047428"/>
    </source>
</evidence>
<comment type="caution">
    <text evidence="11">The sequence shown here is derived from an EMBL/GenBank/DDBJ whole genome shotgun (WGS) entry which is preliminary data.</text>
</comment>
<dbReference type="SUPFAM" id="SSF52374">
    <property type="entry name" value="Nucleotidylyl transferase"/>
    <property type="match status" value="1"/>
</dbReference>
<keyword evidence="5" id="KW-0067">ATP-binding</keyword>
<evidence type="ECO:0000256" key="7">
    <source>
        <dbReference type="ARBA" id="ARBA00023277"/>
    </source>
</evidence>
<dbReference type="RefSeq" id="WP_149400539.1">
    <property type="nucleotide sequence ID" value="NZ_BIXY01000011.1"/>
</dbReference>
<dbReference type="AlphaFoldDB" id="A0A5A5T7T2"/>
<keyword evidence="3" id="KW-0548">Nucleotidyltransferase</keyword>
<protein>
    <recommendedName>
        <fullName evidence="1">D-glycero-beta-D-manno-heptose 1-phosphate adenylyltransferase</fullName>
        <ecNumber evidence="1">2.7.7.70</ecNumber>
    </recommendedName>
</protein>
<dbReference type="SUPFAM" id="SSF53613">
    <property type="entry name" value="Ribokinase-like"/>
    <property type="match status" value="1"/>
</dbReference>
<keyword evidence="7" id="KW-0119">Carbohydrate metabolism</keyword>
<dbReference type="PANTHER" id="PTHR46969:SF1">
    <property type="entry name" value="BIFUNCTIONAL PROTEIN HLDE"/>
    <property type="match status" value="1"/>
</dbReference>
<keyword evidence="6" id="KW-0511">Multifunctional enzyme</keyword>
<dbReference type="NCBIfam" id="TIGR00125">
    <property type="entry name" value="cyt_tran_rel"/>
    <property type="match status" value="1"/>
</dbReference>
<dbReference type="Pfam" id="PF01467">
    <property type="entry name" value="CTP_transf_like"/>
    <property type="match status" value="1"/>
</dbReference>
<evidence type="ECO:0000259" key="9">
    <source>
        <dbReference type="Pfam" id="PF00294"/>
    </source>
</evidence>
<dbReference type="GO" id="GO:0005524">
    <property type="term" value="F:ATP binding"/>
    <property type="evidence" value="ECO:0007669"/>
    <property type="project" value="UniProtKB-KW"/>
</dbReference>
<dbReference type="EC" id="2.7.7.70" evidence="1"/>
<evidence type="ECO:0000259" key="10">
    <source>
        <dbReference type="Pfam" id="PF01467"/>
    </source>
</evidence>
<dbReference type="EMBL" id="BIXY01000011">
    <property type="protein sequence ID" value="GCF07521.1"/>
    <property type="molecule type" value="Genomic_DNA"/>
</dbReference>
<dbReference type="InterPro" id="IPR011914">
    <property type="entry name" value="RfaE_dom_II"/>
</dbReference>
<dbReference type="Pfam" id="PF00294">
    <property type="entry name" value="PfkB"/>
    <property type="match status" value="1"/>
</dbReference>
<dbReference type="NCBIfam" id="TIGR02199">
    <property type="entry name" value="rfaE_dom_II"/>
    <property type="match status" value="1"/>
</dbReference>
<evidence type="ECO:0000256" key="4">
    <source>
        <dbReference type="ARBA" id="ARBA00022741"/>
    </source>
</evidence>
<dbReference type="InterPro" id="IPR029056">
    <property type="entry name" value="Ribokinase-like"/>
</dbReference>
<dbReference type="Gene3D" id="3.40.1190.20">
    <property type="match status" value="1"/>
</dbReference>
<evidence type="ECO:0000313" key="11">
    <source>
        <dbReference type="EMBL" id="GCF07521.1"/>
    </source>
</evidence>
<organism evidence="11 12">
    <name type="scientific">Dictyobacter arantiisoli</name>
    <dbReference type="NCBI Taxonomy" id="2014874"/>
    <lineage>
        <taxon>Bacteria</taxon>
        <taxon>Bacillati</taxon>
        <taxon>Chloroflexota</taxon>
        <taxon>Ktedonobacteria</taxon>
        <taxon>Ktedonobacterales</taxon>
        <taxon>Dictyobacteraceae</taxon>
        <taxon>Dictyobacter</taxon>
    </lineage>
</organism>
<dbReference type="Gene3D" id="3.40.50.620">
    <property type="entry name" value="HUPs"/>
    <property type="match status" value="1"/>
</dbReference>
<keyword evidence="2" id="KW-0808">Transferase</keyword>
<evidence type="ECO:0000256" key="5">
    <source>
        <dbReference type="ARBA" id="ARBA00022840"/>
    </source>
</evidence>
<feature type="domain" description="Cytidyltransferase-like" evidence="10">
    <location>
        <begin position="386"/>
        <end position="490"/>
    </location>
</feature>